<organism evidence="7 8">
    <name type="scientific">Candidatus Shapirobacteria bacterium GW2011_GWE2_38_30</name>
    <dbReference type="NCBI Taxonomy" id="1618490"/>
    <lineage>
        <taxon>Bacteria</taxon>
        <taxon>Candidatus Shapironibacteriota</taxon>
    </lineage>
</organism>
<dbReference type="InterPro" id="IPR023035">
    <property type="entry name" value="Ribosomal_uS9_bac/plastid"/>
</dbReference>
<keyword evidence="3 4" id="KW-0687">Ribonucleoprotein</keyword>
<protein>
    <recommendedName>
        <fullName evidence="5">30S ribosomal protein S9</fullName>
    </recommendedName>
</protein>
<dbReference type="AlphaFoldDB" id="A0A0G0JVK9"/>
<dbReference type="NCBIfam" id="NF001099">
    <property type="entry name" value="PRK00132.1"/>
    <property type="match status" value="1"/>
</dbReference>
<dbReference type="InterPro" id="IPR014721">
    <property type="entry name" value="Ribsml_uS5_D2-typ_fold_subgr"/>
</dbReference>
<dbReference type="InterPro" id="IPR020574">
    <property type="entry name" value="Ribosomal_uS9_CS"/>
</dbReference>
<feature type="compositionally biased region" description="Basic residues" evidence="6">
    <location>
        <begin position="126"/>
        <end position="136"/>
    </location>
</feature>
<evidence type="ECO:0000256" key="1">
    <source>
        <dbReference type="ARBA" id="ARBA00005251"/>
    </source>
</evidence>
<dbReference type="GO" id="GO:0006412">
    <property type="term" value="P:translation"/>
    <property type="evidence" value="ECO:0007669"/>
    <property type="project" value="InterPro"/>
</dbReference>
<dbReference type="Pfam" id="PF00380">
    <property type="entry name" value="Ribosomal_S9"/>
    <property type="match status" value="1"/>
</dbReference>
<dbReference type="GO" id="GO:0003723">
    <property type="term" value="F:RNA binding"/>
    <property type="evidence" value="ECO:0007669"/>
    <property type="project" value="TreeGrafter"/>
</dbReference>
<feature type="region of interest" description="Disordered" evidence="6">
    <location>
        <begin position="115"/>
        <end position="136"/>
    </location>
</feature>
<dbReference type="SUPFAM" id="SSF54211">
    <property type="entry name" value="Ribosomal protein S5 domain 2-like"/>
    <property type="match status" value="1"/>
</dbReference>
<dbReference type="PROSITE" id="PS00360">
    <property type="entry name" value="RIBOSOMAL_S9"/>
    <property type="match status" value="1"/>
</dbReference>
<evidence type="ECO:0000313" key="8">
    <source>
        <dbReference type="Proteomes" id="UP000034406"/>
    </source>
</evidence>
<accession>A0A0G0JVK9</accession>
<evidence type="ECO:0000256" key="6">
    <source>
        <dbReference type="SAM" id="MobiDB-lite"/>
    </source>
</evidence>
<comment type="similarity">
    <text evidence="1 4">Belongs to the universal ribosomal protein uS9 family.</text>
</comment>
<dbReference type="EMBL" id="LBUT01000002">
    <property type="protein sequence ID" value="KKQ71563.1"/>
    <property type="molecule type" value="Genomic_DNA"/>
</dbReference>
<reference evidence="7 8" key="1">
    <citation type="journal article" date="2015" name="Nature">
        <title>rRNA introns, odd ribosomes, and small enigmatic genomes across a large radiation of phyla.</title>
        <authorList>
            <person name="Brown C.T."/>
            <person name="Hug L.A."/>
            <person name="Thomas B.C."/>
            <person name="Sharon I."/>
            <person name="Castelle C.J."/>
            <person name="Singh A."/>
            <person name="Wilkins M.J."/>
            <person name="Williams K.H."/>
            <person name="Banfield J.F."/>
        </authorList>
    </citation>
    <scope>NUCLEOTIDE SEQUENCE [LARGE SCALE GENOMIC DNA]</scope>
</reference>
<evidence type="ECO:0000256" key="3">
    <source>
        <dbReference type="ARBA" id="ARBA00023274"/>
    </source>
</evidence>
<proteinExistence type="inferred from homology"/>
<evidence type="ECO:0000256" key="2">
    <source>
        <dbReference type="ARBA" id="ARBA00022980"/>
    </source>
</evidence>
<evidence type="ECO:0000313" key="7">
    <source>
        <dbReference type="EMBL" id="KKQ71563.1"/>
    </source>
</evidence>
<evidence type="ECO:0000256" key="5">
    <source>
        <dbReference type="RuleBase" id="RU003816"/>
    </source>
</evidence>
<dbReference type="InterPro" id="IPR000754">
    <property type="entry name" value="Ribosomal_uS9"/>
</dbReference>
<dbReference type="GO" id="GO:0003735">
    <property type="term" value="F:structural constituent of ribosome"/>
    <property type="evidence" value="ECO:0007669"/>
    <property type="project" value="InterPro"/>
</dbReference>
<sequence>MPKTTSKKYTYAVGRRKSSVATIKLYSGKGNFVVNTLPIDKYFPGENSKLKYNQPFELTDTVSKHDLEAKISGGGKEGQLEALVLAISRALKIINESANKLPLRNAGLLTVDSRVRQRRQVGTGGKSRRQKQSPKR</sequence>
<evidence type="ECO:0000256" key="4">
    <source>
        <dbReference type="RuleBase" id="RU003815"/>
    </source>
</evidence>
<dbReference type="InterPro" id="IPR020568">
    <property type="entry name" value="Ribosomal_Su5_D2-typ_SF"/>
</dbReference>
<dbReference type="PANTHER" id="PTHR21569">
    <property type="entry name" value="RIBOSOMAL PROTEIN S9"/>
    <property type="match status" value="1"/>
</dbReference>
<gene>
    <name evidence="7" type="ORF">US90_C0002G0046</name>
</gene>
<dbReference type="Proteomes" id="UP000034406">
    <property type="component" value="Unassembled WGS sequence"/>
</dbReference>
<dbReference type="PANTHER" id="PTHR21569:SF1">
    <property type="entry name" value="SMALL RIBOSOMAL SUBUNIT PROTEIN US9M"/>
    <property type="match status" value="1"/>
</dbReference>
<comment type="caution">
    <text evidence="7">The sequence shown here is derived from an EMBL/GenBank/DDBJ whole genome shotgun (WGS) entry which is preliminary data.</text>
</comment>
<dbReference type="GO" id="GO:0022627">
    <property type="term" value="C:cytosolic small ribosomal subunit"/>
    <property type="evidence" value="ECO:0007669"/>
    <property type="project" value="TreeGrafter"/>
</dbReference>
<name>A0A0G0JVK9_9BACT</name>
<dbReference type="Gene3D" id="3.30.230.10">
    <property type="match status" value="1"/>
</dbReference>
<dbReference type="STRING" id="1618490.US90_C0002G0046"/>
<keyword evidence="2 4" id="KW-0689">Ribosomal protein</keyword>